<keyword evidence="2" id="KW-1185">Reference proteome</keyword>
<reference evidence="1" key="1">
    <citation type="submission" date="2022-04" db="EMBL/GenBank/DDBJ databases">
        <title>Genome of the entomopathogenic fungus Entomophthora muscae.</title>
        <authorList>
            <person name="Elya C."/>
            <person name="Lovett B.R."/>
            <person name="Lee E."/>
            <person name="Macias A.M."/>
            <person name="Hajek A.E."/>
            <person name="De Bivort B.L."/>
            <person name="Kasson M.T."/>
            <person name="De Fine Licht H.H."/>
            <person name="Stajich J.E."/>
        </authorList>
    </citation>
    <scope>NUCLEOTIDE SEQUENCE</scope>
    <source>
        <strain evidence="1">Berkeley</strain>
    </source>
</reference>
<evidence type="ECO:0000313" key="1">
    <source>
        <dbReference type="EMBL" id="KAJ9066622.1"/>
    </source>
</evidence>
<evidence type="ECO:0000313" key="2">
    <source>
        <dbReference type="Proteomes" id="UP001165960"/>
    </source>
</evidence>
<proteinExistence type="predicted"/>
<name>A0ACC2SW65_9FUNG</name>
<sequence>MKKLNVMFMEFSLCQASMAKIDPAEALESLSRLPYCQSKSPWVQCAKGRMHLEATNFKEAKEAYTEARNEAPYLTSSMGYFSTVLWQLRDEHGLTLLANDLQDLEPLGYDTMIVLGNAYSLQSWPELSIQAFQEASKVDPLRSYAYTLAGHEGWGSNKGDFAAKMFRLALQVCPRDYSAIFGLGNILPASNEYHDAIFYFNKALEIHPNSALLKEKLAAAYLKQGDFEAGLICYNEAIQLAPSKNPLKFQKARVLIALGEFKEALRTLLPLKRRHMEDPALHFTLGKLYFLMGNSLDAYIHLRWACDLMPDLSGKVEHIIKLYEKGDLKDLSPDACRKVVFDSSQITLSKL</sequence>
<organism evidence="1 2">
    <name type="scientific">Entomophthora muscae</name>
    <dbReference type="NCBI Taxonomy" id="34485"/>
    <lineage>
        <taxon>Eukaryota</taxon>
        <taxon>Fungi</taxon>
        <taxon>Fungi incertae sedis</taxon>
        <taxon>Zoopagomycota</taxon>
        <taxon>Entomophthoromycotina</taxon>
        <taxon>Entomophthoromycetes</taxon>
        <taxon>Entomophthorales</taxon>
        <taxon>Entomophthoraceae</taxon>
        <taxon>Entomophthora</taxon>
    </lineage>
</organism>
<accession>A0ACC2SW65</accession>
<comment type="caution">
    <text evidence="1">The sequence shown here is derived from an EMBL/GenBank/DDBJ whole genome shotgun (WGS) entry which is preliminary data.</text>
</comment>
<protein>
    <submittedName>
        <fullName evidence="1">Anaphase-promoting complex subunit cdc27</fullName>
    </submittedName>
</protein>
<dbReference type="Proteomes" id="UP001165960">
    <property type="component" value="Unassembled WGS sequence"/>
</dbReference>
<gene>
    <name evidence="1" type="primary">CDC27</name>
    <name evidence="1" type="ORF">DSO57_1007697</name>
</gene>
<dbReference type="EMBL" id="QTSX02004283">
    <property type="protein sequence ID" value="KAJ9066622.1"/>
    <property type="molecule type" value="Genomic_DNA"/>
</dbReference>